<evidence type="ECO:0000313" key="1">
    <source>
        <dbReference type="EMBL" id="GIM72211.1"/>
    </source>
</evidence>
<keyword evidence="2" id="KW-1185">Reference proteome</keyword>
<dbReference type="Proteomes" id="UP000681340">
    <property type="component" value="Unassembled WGS sequence"/>
</dbReference>
<dbReference type="EMBL" id="BOQL01000040">
    <property type="protein sequence ID" value="GIM72211.1"/>
    <property type="molecule type" value="Genomic_DNA"/>
</dbReference>
<gene>
    <name evidence="1" type="ORF">Aau02nite_49890</name>
</gene>
<reference evidence="1" key="1">
    <citation type="submission" date="2021-03" db="EMBL/GenBank/DDBJ databases">
        <title>Whole genome shotgun sequence of Actinoplanes auranticolor NBRC 12245.</title>
        <authorList>
            <person name="Komaki H."/>
            <person name="Tamura T."/>
        </authorList>
    </citation>
    <scope>NUCLEOTIDE SEQUENCE</scope>
    <source>
        <strain evidence="1">NBRC 12245</strain>
    </source>
</reference>
<name>A0A919SHS2_9ACTN</name>
<dbReference type="AlphaFoldDB" id="A0A919SHS2"/>
<protein>
    <submittedName>
        <fullName evidence="1">Uncharacterized protein</fullName>
    </submittedName>
</protein>
<accession>A0A919SHS2</accession>
<organism evidence="1 2">
    <name type="scientific">Actinoplanes auranticolor</name>
    <dbReference type="NCBI Taxonomy" id="47988"/>
    <lineage>
        <taxon>Bacteria</taxon>
        <taxon>Bacillati</taxon>
        <taxon>Actinomycetota</taxon>
        <taxon>Actinomycetes</taxon>
        <taxon>Micromonosporales</taxon>
        <taxon>Micromonosporaceae</taxon>
        <taxon>Actinoplanes</taxon>
    </lineage>
</organism>
<proteinExistence type="predicted"/>
<sequence>MKADGSMLLYSNNFARDNRKPYSGVRTIGGGWNNFATIF</sequence>
<comment type="caution">
    <text evidence="1">The sequence shown here is derived from an EMBL/GenBank/DDBJ whole genome shotgun (WGS) entry which is preliminary data.</text>
</comment>
<evidence type="ECO:0000313" key="2">
    <source>
        <dbReference type="Proteomes" id="UP000681340"/>
    </source>
</evidence>